<dbReference type="EMBL" id="MKIE01000010">
    <property type="protein sequence ID" value="OHW61603.1"/>
    <property type="molecule type" value="Genomic_DNA"/>
</dbReference>
<dbReference type="InterPro" id="IPR007487">
    <property type="entry name" value="ABC_transpt-TYRBP-like"/>
</dbReference>
<feature type="chain" id="PRO_5038618534" evidence="1">
    <location>
        <begin position="25"/>
        <end position="340"/>
    </location>
</feature>
<dbReference type="InterPro" id="IPR028082">
    <property type="entry name" value="Peripla_BP_I"/>
</dbReference>
<feature type="signal peptide" evidence="1">
    <location>
        <begin position="1"/>
        <end position="24"/>
    </location>
</feature>
<keyword evidence="1" id="KW-0732">Signal</keyword>
<proteinExistence type="predicted"/>
<evidence type="ECO:0000313" key="2">
    <source>
        <dbReference type="EMBL" id="OHW61603.1"/>
    </source>
</evidence>
<dbReference type="RefSeq" id="WP_071064220.1">
    <property type="nucleotide sequence ID" value="NZ_MKIE01000010.1"/>
</dbReference>
<comment type="caution">
    <text evidence="2">The sequence shown here is derived from an EMBL/GenBank/DDBJ whole genome shotgun (WGS) entry which is preliminary data.</text>
</comment>
<dbReference type="CDD" id="cd06325">
    <property type="entry name" value="PBP1_ABC_unchar_transporter"/>
    <property type="match status" value="1"/>
</dbReference>
<evidence type="ECO:0000313" key="3">
    <source>
        <dbReference type="Proteomes" id="UP000180254"/>
    </source>
</evidence>
<dbReference type="PROSITE" id="PS51257">
    <property type="entry name" value="PROKAR_LIPOPROTEIN"/>
    <property type="match status" value="1"/>
</dbReference>
<reference evidence="2 3" key="1">
    <citation type="submission" date="2016-09" db="EMBL/GenBank/DDBJ databases">
        <title>Genome sequence of Eubacterium angustum.</title>
        <authorList>
            <person name="Poehlein A."/>
            <person name="Daniel R."/>
        </authorList>
    </citation>
    <scope>NUCLEOTIDE SEQUENCE [LARGE SCALE GENOMIC DNA]</scope>
    <source>
        <strain evidence="2 3">DSM 1989</strain>
    </source>
</reference>
<organism evidence="2 3">
    <name type="scientific">Andreesenia angusta</name>
    <dbReference type="NCBI Taxonomy" id="39480"/>
    <lineage>
        <taxon>Bacteria</taxon>
        <taxon>Bacillati</taxon>
        <taxon>Bacillota</taxon>
        <taxon>Tissierellia</taxon>
        <taxon>Tissierellales</taxon>
        <taxon>Gottschalkiaceae</taxon>
        <taxon>Andreesenia</taxon>
    </lineage>
</organism>
<sequence length="340" mass="36172">MASKLRKKLLSLGLVMTLGVGVLAGCSGGGEESEAEKTGSGDKYKIGISQIMEHTALDSARAGFEKALEENGYKDKVEIDYQNAQGDQSVNDTIAQNFVSQGKDLMLGIATPSAQSLYNASKEIPILITAVTDPVDAGLVKSLEKPETNVSGTTDSMDIGVQFKLLKTLYPEAKKVGILYNTAEANSEVQVRDAEARAGEFGLEIVKAGVTGTNDVSQVLDSIIDEIDAVYVPTDNVVVSSLPLIYAKTMEKKMPIIASESGQVENGALATEGLDYEKLGYQTGLMAIRILEGEKPSEMPVESLKETTLTVNEDTLKKLGLELPKELADRAVMIGSGSGE</sequence>
<dbReference type="Gene3D" id="3.40.50.2300">
    <property type="match status" value="2"/>
</dbReference>
<dbReference type="AlphaFoldDB" id="A0A1S1V4N5"/>
<keyword evidence="3" id="KW-1185">Reference proteome</keyword>
<dbReference type="Pfam" id="PF04392">
    <property type="entry name" value="ABC_sub_bind"/>
    <property type="match status" value="1"/>
</dbReference>
<protein>
    <submittedName>
        <fullName evidence="2">ABC transporter substrate binding protein</fullName>
    </submittedName>
</protein>
<dbReference type="SUPFAM" id="SSF53822">
    <property type="entry name" value="Periplasmic binding protein-like I"/>
    <property type="match status" value="1"/>
</dbReference>
<gene>
    <name evidence="2" type="ORF">EUAN_20410</name>
</gene>
<dbReference type="PANTHER" id="PTHR35271:SF1">
    <property type="entry name" value="ABC TRANSPORTER, SUBSTRATE-BINDING LIPOPROTEIN"/>
    <property type="match status" value="1"/>
</dbReference>
<dbReference type="Proteomes" id="UP000180254">
    <property type="component" value="Unassembled WGS sequence"/>
</dbReference>
<name>A0A1S1V4N5_9FIRM</name>
<accession>A0A1S1V4N5</accession>
<evidence type="ECO:0000256" key="1">
    <source>
        <dbReference type="SAM" id="SignalP"/>
    </source>
</evidence>
<dbReference type="PANTHER" id="PTHR35271">
    <property type="entry name" value="ABC TRANSPORTER, SUBSTRATE-BINDING LIPOPROTEIN-RELATED"/>
    <property type="match status" value="1"/>
</dbReference>
<dbReference type="OrthoDB" id="9776955at2"/>
<dbReference type="STRING" id="39480.EUAN_20410"/>